<evidence type="ECO:0000313" key="4">
    <source>
        <dbReference type="Proteomes" id="UP001456524"/>
    </source>
</evidence>
<evidence type="ECO:0008006" key="5">
    <source>
        <dbReference type="Google" id="ProtNLM"/>
    </source>
</evidence>
<accession>A0ABR1Y351</accession>
<name>A0ABR1Y351_9PEZI</name>
<organism evidence="3 4">
    <name type="scientific">Phyllosticta citrichinensis</name>
    <dbReference type="NCBI Taxonomy" id="1130410"/>
    <lineage>
        <taxon>Eukaryota</taxon>
        <taxon>Fungi</taxon>
        <taxon>Dikarya</taxon>
        <taxon>Ascomycota</taxon>
        <taxon>Pezizomycotina</taxon>
        <taxon>Dothideomycetes</taxon>
        <taxon>Dothideomycetes incertae sedis</taxon>
        <taxon>Botryosphaeriales</taxon>
        <taxon>Phyllostictaceae</taxon>
        <taxon>Phyllosticta</taxon>
    </lineage>
</organism>
<protein>
    <recommendedName>
        <fullName evidence="5">Extracellular membrane protein CFEM domain-containing protein</fullName>
    </recommendedName>
</protein>
<comment type="caution">
    <text evidence="3">The sequence shown here is derived from an EMBL/GenBank/DDBJ whole genome shotgun (WGS) entry which is preliminary data.</text>
</comment>
<feature type="compositionally biased region" description="Pro residues" evidence="1">
    <location>
        <begin position="119"/>
        <end position="131"/>
    </location>
</feature>
<gene>
    <name evidence="3" type="ORF">IWX90DRAFT_116626</name>
</gene>
<evidence type="ECO:0000256" key="2">
    <source>
        <dbReference type="SAM" id="SignalP"/>
    </source>
</evidence>
<evidence type="ECO:0000256" key="1">
    <source>
        <dbReference type="SAM" id="MobiDB-lite"/>
    </source>
</evidence>
<feature type="region of interest" description="Disordered" evidence="1">
    <location>
        <begin position="110"/>
        <end position="131"/>
    </location>
</feature>
<keyword evidence="2" id="KW-0732">Signal</keyword>
<evidence type="ECO:0000313" key="3">
    <source>
        <dbReference type="EMBL" id="KAK8175604.1"/>
    </source>
</evidence>
<proteinExistence type="predicted"/>
<dbReference type="EMBL" id="JBBWUH010000002">
    <property type="protein sequence ID" value="KAK8175604.1"/>
    <property type="molecule type" value="Genomic_DNA"/>
</dbReference>
<feature type="signal peptide" evidence="2">
    <location>
        <begin position="1"/>
        <end position="17"/>
    </location>
</feature>
<feature type="chain" id="PRO_5047246816" description="Extracellular membrane protein CFEM domain-containing protein" evidence="2">
    <location>
        <begin position="18"/>
        <end position="190"/>
    </location>
</feature>
<keyword evidence="4" id="KW-1185">Reference proteome</keyword>
<dbReference type="Proteomes" id="UP001456524">
    <property type="component" value="Unassembled WGS sequence"/>
</dbReference>
<sequence>MKIANVVPLAFFGTLVAATIDIKIIAESCAGTYFHQAMQAPENPCKPADNYECVCGAGFGFVSSFLVQALAQNPGSCQGNQLLELQDKAKEACNIQGGVSVGVGGAGGAGAPAGVTTPPTTPVETPPVTPPITPNVTVPTGIIPPGGGNNTPPVGTPTSPSVFTGAAATAAIGQMVGAAGAVAAAMAFGM</sequence>
<reference evidence="3 4" key="1">
    <citation type="journal article" date="2022" name="G3 (Bethesda)">
        <title>Enemy or ally: a genomic approach to elucidate the lifestyle of Phyllosticta citrichinaensis.</title>
        <authorList>
            <person name="Buijs V.A."/>
            <person name="Groenewald J.Z."/>
            <person name="Haridas S."/>
            <person name="LaButti K.M."/>
            <person name="Lipzen A."/>
            <person name="Martin F.M."/>
            <person name="Barry K."/>
            <person name="Grigoriev I.V."/>
            <person name="Crous P.W."/>
            <person name="Seidl M.F."/>
        </authorList>
    </citation>
    <scope>NUCLEOTIDE SEQUENCE [LARGE SCALE GENOMIC DNA]</scope>
    <source>
        <strain evidence="3 4">CBS 129764</strain>
    </source>
</reference>